<feature type="compositionally biased region" description="Polar residues" evidence="1">
    <location>
        <begin position="34"/>
        <end position="45"/>
    </location>
</feature>
<evidence type="ECO:0000313" key="2">
    <source>
        <dbReference type="EMBL" id="KAJ5376178.1"/>
    </source>
</evidence>
<dbReference type="EMBL" id="JAPZBU010000012">
    <property type="protein sequence ID" value="KAJ5376178.1"/>
    <property type="molecule type" value="Genomic_DNA"/>
</dbReference>
<feature type="compositionally biased region" description="Polar residues" evidence="1">
    <location>
        <begin position="1"/>
        <end position="27"/>
    </location>
</feature>
<dbReference type="OrthoDB" id="10350984at2759"/>
<reference evidence="2" key="1">
    <citation type="submission" date="2022-12" db="EMBL/GenBank/DDBJ databases">
        <authorList>
            <person name="Petersen C."/>
        </authorList>
    </citation>
    <scope>NUCLEOTIDE SEQUENCE</scope>
    <source>
        <strain evidence="2">IBT 29677</strain>
    </source>
</reference>
<dbReference type="RefSeq" id="XP_056481208.1">
    <property type="nucleotide sequence ID" value="XM_056637701.1"/>
</dbReference>
<evidence type="ECO:0000313" key="3">
    <source>
        <dbReference type="Proteomes" id="UP001147747"/>
    </source>
</evidence>
<dbReference type="GeneID" id="81376681"/>
<dbReference type="Proteomes" id="UP001147747">
    <property type="component" value="Unassembled WGS sequence"/>
</dbReference>
<dbReference type="AlphaFoldDB" id="A0A9W9VBN2"/>
<gene>
    <name evidence="2" type="ORF">N7509_013064</name>
</gene>
<organism evidence="2 3">
    <name type="scientific">Penicillium cosmopolitanum</name>
    <dbReference type="NCBI Taxonomy" id="1131564"/>
    <lineage>
        <taxon>Eukaryota</taxon>
        <taxon>Fungi</taxon>
        <taxon>Dikarya</taxon>
        <taxon>Ascomycota</taxon>
        <taxon>Pezizomycotina</taxon>
        <taxon>Eurotiomycetes</taxon>
        <taxon>Eurotiomycetidae</taxon>
        <taxon>Eurotiales</taxon>
        <taxon>Aspergillaceae</taxon>
        <taxon>Penicillium</taxon>
    </lineage>
</organism>
<reference evidence="2" key="2">
    <citation type="journal article" date="2023" name="IMA Fungus">
        <title>Comparative genomic study of the Penicillium genus elucidates a diverse pangenome and 15 lateral gene transfer events.</title>
        <authorList>
            <person name="Petersen C."/>
            <person name="Sorensen T."/>
            <person name="Nielsen M.R."/>
            <person name="Sondergaard T.E."/>
            <person name="Sorensen J.L."/>
            <person name="Fitzpatrick D.A."/>
            <person name="Frisvad J.C."/>
            <person name="Nielsen K.L."/>
        </authorList>
    </citation>
    <scope>NUCLEOTIDE SEQUENCE</scope>
    <source>
        <strain evidence="2">IBT 29677</strain>
    </source>
</reference>
<feature type="region of interest" description="Disordered" evidence="1">
    <location>
        <begin position="1"/>
        <end position="46"/>
    </location>
</feature>
<comment type="caution">
    <text evidence="2">The sequence shown here is derived from an EMBL/GenBank/DDBJ whole genome shotgun (WGS) entry which is preliminary data.</text>
</comment>
<name>A0A9W9VBN2_9EURO</name>
<protein>
    <submittedName>
        <fullName evidence="2">Uncharacterized protein</fullName>
    </submittedName>
</protein>
<keyword evidence="3" id="KW-1185">Reference proteome</keyword>
<accession>A0A9W9VBN2</accession>
<proteinExistence type="predicted"/>
<evidence type="ECO:0000256" key="1">
    <source>
        <dbReference type="SAM" id="MobiDB-lite"/>
    </source>
</evidence>
<feature type="region of interest" description="Disordered" evidence="1">
    <location>
        <begin position="63"/>
        <end position="104"/>
    </location>
</feature>
<sequence>MKKKNLGSQNPSLLYTAGTEPNQTKPNQTKRHQTTPSLTSDSSQIIPVEPRIALAREAKQVQCKTRMQGHPTASPMGHGLAAPGRKVSESGRGHRKRPTHAPIGGYEELKMSESLAWYCSFSQLALGDLALMEYSVA</sequence>